<dbReference type="InterPro" id="IPR002933">
    <property type="entry name" value="Peptidase_M20"/>
</dbReference>
<dbReference type="EMBL" id="JAWMWG010000001">
    <property type="protein sequence ID" value="MEJ6348276.1"/>
    <property type="molecule type" value="Genomic_DNA"/>
</dbReference>
<evidence type="ECO:0000259" key="6">
    <source>
        <dbReference type="Pfam" id="PF07687"/>
    </source>
</evidence>
<dbReference type="InterPro" id="IPR023905">
    <property type="entry name" value="AcetylDAP_deacetylase"/>
</dbReference>
<dbReference type="PANTHER" id="PTHR11014">
    <property type="entry name" value="PEPTIDASE M20 FAMILY MEMBER"/>
    <property type="match status" value="1"/>
</dbReference>
<dbReference type="SUPFAM" id="SSF53187">
    <property type="entry name" value="Zn-dependent exopeptidases"/>
    <property type="match status" value="1"/>
</dbReference>
<name>A0ABU8SFX2_9LACO</name>
<proteinExistence type="inferred from homology"/>
<keyword evidence="4 5" id="KW-0457">Lysine biosynthesis</keyword>
<dbReference type="EC" id="3.5.1.47" evidence="5"/>
<accession>A0ABU8SFX2</accession>
<keyword evidence="2 5" id="KW-0378">Hydrolase</keyword>
<protein>
    <recommendedName>
        <fullName evidence="5">N-acetyldiaminopimelate deacetylase</fullName>
        <ecNumber evidence="5">3.5.1.47</ecNumber>
    </recommendedName>
</protein>
<dbReference type="Proteomes" id="UP001377804">
    <property type="component" value="Unassembled WGS sequence"/>
</dbReference>
<evidence type="ECO:0000256" key="2">
    <source>
        <dbReference type="ARBA" id="ARBA00022801"/>
    </source>
</evidence>
<dbReference type="InterPro" id="IPR036264">
    <property type="entry name" value="Bact_exopeptidase_dim_dom"/>
</dbReference>
<evidence type="ECO:0000256" key="5">
    <source>
        <dbReference type="HAMAP-Rule" id="MF_01692"/>
    </source>
</evidence>
<dbReference type="InterPro" id="IPR011650">
    <property type="entry name" value="Peptidase_M20_dimer"/>
</dbReference>
<dbReference type="InterPro" id="IPR017439">
    <property type="entry name" value="Amidohydrolase"/>
</dbReference>
<dbReference type="RefSeq" id="WP_339969301.1">
    <property type="nucleotide sequence ID" value="NZ_JAWMWG010000001.1"/>
</dbReference>
<dbReference type="CDD" id="cd05670">
    <property type="entry name" value="M20_Acy1_YkuR-like"/>
    <property type="match status" value="1"/>
</dbReference>
<keyword evidence="1 5" id="KW-0028">Amino-acid biosynthesis</keyword>
<dbReference type="PIRSF" id="PIRSF005962">
    <property type="entry name" value="Pept_M20D_amidohydro"/>
    <property type="match status" value="1"/>
</dbReference>
<comment type="function">
    <text evidence="5">Catalyzes the conversion of N-acetyl-diaminopimelate to diaminopimelate and acetate.</text>
</comment>
<comment type="similarity">
    <text evidence="5">Belongs to the peptidase M20A family. N-acetyldiaminopimelate deacetylase subfamily.</text>
</comment>
<evidence type="ECO:0000256" key="3">
    <source>
        <dbReference type="ARBA" id="ARBA00022915"/>
    </source>
</evidence>
<organism evidence="7 8">
    <name type="scientific">Holzapfeliella saturejae</name>
    <dbReference type="NCBI Taxonomy" id="3082953"/>
    <lineage>
        <taxon>Bacteria</taxon>
        <taxon>Bacillati</taxon>
        <taxon>Bacillota</taxon>
        <taxon>Bacilli</taxon>
        <taxon>Lactobacillales</taxon>
        <taxon>Lactobacillaceae</taxon>
        <taxon>Holzapfeliella</taxon>
    </lineage>
</organism>
<comment type="caution">
    <text evidence="7">The sequence shown here is derived from an EMBL/GenBank/DDBJ whole genome shotgun (WGS) entry which is preliminary data.</text>
</comment>
<comment type="pathway">
    <text evidence="5">Amino-acid biosynthesis; L-lysine biosynthesis via DAP pathway; LL-2,6-diaminopimelate from (S)-tetrahydrodipicolinate (acetylase route): step 3/3.</text>
</comment>
<feature type="active site" description="Proton acceptor" evidence="5">
    <location>
        <position position="132"/>
    </location>
</feature>
<dbReference type="Gene3D" id="3.30.70.360">
    <property type="match status" value="1"/>
</dbReference>
<reference evidence="7 8" key="1">
    <citation type="submission" date="2023-10" db="EMBL/GenBank/DDBJ databases">
        <title>Holzapfeliella saturejae sp. nov. isolated from Satureja montana flowers.</title>
        <authorList>
            <person name="Alcantara C."/>
            <person name="Zuniga M."/>
            <person name="Landete J.M."/>
            <person name="Monedero V."/>
        </authorList>
    </citation>
    <scope>NUCLEOTIDE SEQUENCE [LARGE SCALE GENOMIC DNA]</scope>
    <source>
        <strain evidence="7 8">He02</strain>
    </source>
</reference>
<comment type="catalytic activity">
    <reaction evidence="5">
        <text>N-acetyl-(2S,6S)-2,6-diaminopimelate + H2O = (2S,6S)-2,6-diaminopimelate + acetate</text>
        <dbReference type="Rhea" id="RHEA:20405"/>
        <dbReference type="ChEBI" id="CHEBI:15377"/>
        <dbReference type="ChEBI" id="CHEBI:30089"/>
        <dbReference type="ChEBI" id="CHEBI:57609"/>
        <dbReference type="ChEBI" id="CHEBI:58767"/>
        <dbReference type="EC" id="3.5.1.47"/>
    </reaction>
</comment>
<dbReference type="Pfam" id="PF07687">
    <property type="entry name" value="M20_dimer"/>
    <property type="match status" value="1"/>
</dbReference>
<dbReference type="SUPFAM" id="SSF55031">
    <property type="entry name" value="Bacterial exopeptidase dimerisation domain"/>
    <property type="match status" value="1"/>
</dbReference>
<feature type="active site" evidence="5">
    <location>
        <position position="73"/>
    </location>
</feature>
<feature type="domain" description="Peptidase M20 dimerisation" evidence="6">
    <location>
        <begin position="180"/>
        <end position="278"/>
    </location>
</feature>
<dbReference type="PANTHER" id="PTHR11014:SF98">
    <property type="entry name" value="N-ACETYLDIAMINOPIMELATE DEACETYLASE"/>
    <property type="match status" value="1"/>
</dbReference>
<evidence type="ECO:0000313" key="7">
    <source>
        <dbReference type="EMBL" id="MEJ6348276.1"/>
    </source>
</evidence>
<sequence length="381" mass="42211">MLSQPQRVAIRREFHQHPELALEEVETKQRIQKIIAGFNQQYLSFKHLDALPTALLVRVEGSNPKRTIGYRADMDALPVVEQTGLEFASKNAGKMHACGHDIHLTVALSILSYYADNQPTDNLIFFFQPAEESENGGKIAYELGAFEGQWRPDEFYGLHDNPDLKAGAIGCCQGTLFAGTTEVDIELKGKGGHAAFPHTANDMVVASAYLITQLQTIVSRNINPLESGVLTLGKIQSGTIRNVIADKAVIQGTVRGLTQTMIEAINERIKTICEFTAKSFNADVQVTLNQGGYLPVENDDKLTAQFIEFMSTHQDVNFVETTPAMTGEDFGYLLSKIPGTMFWLGVEDTHPLHSEYFSPSEEALKTAPETIVAFLNWRMSR</sequence>
<dbReference type="NCBIfam" id="TIGR01891">
    <property type="entry name" value="amidohydrolases"/>
    <property type="match status" value="1"/>
</dbReference>
<evidence type="ECO:0000313" key="8">
    <source>
        <dbReference type="Proteomes" id="UP001377804"/>
    </source>
</evidence>
<gene>
    <name evidence="7" type="ORF">R4Y45_03415</name>
</gene>
<dbReference type="HAMAP" id="MF_01692">
    <property type="entry name" value="DapEL"/>
    <property type="match status" value="1"/>
</dbReference>
<evidence type="ECO:0000256" key="4">
    <source>
        <dbReference type="ARBA" id="ARBA00023154"/>
    </source>
</evidence>
<evidence type="ECO:0000256" key="1">
    <source>
        <dbReference type="ARBA" id="ARBA00022605"/>
    </source>
</evidence>
<keyword evidence="8" id="KW-1185">Reference proteome</keyword>
<keyword evidence="3 5" id="KW-0220">Diaminopimelate biosynthesis</keyword>
<dbReference type="Gene3D" id="3.40.630.10">
    <property type="entry name" value="Zn peptidases"/>
    <property type="match status" value="1"/>
</dbReference>
<dbReference type="Pfam" id="PF01546">
    <property type="entry name" value="Peptidase_M20"/>
    <property type="match status" value="1"/>
</dbReference>